<dbReference type="PANTHER" id="PTHR46264:SF4">
    <property type="entry name" value="TYROSINE--TRNA LIGASE, CYTOPLASMIC"/>
    <property type="match status" value="1"/>
</dbReference>
<dbReference type="InterPro" id="IPR050489">
    <property type="entry name" value="Tyr-tRNA_synthase"/>
</dbReference>
<dbReference type="GO" id="GO:0004831">
    <property type="term" value="F:tyrosine-tRNA ligase activity"/>
    <property type="evidence" value="ECO:0007669"/>
    <property type="project" value="UniProtKB-EC"/>
</dbReference>
<proteinExistence type="inferred from homology"/>
<comment type="function">
    <text evidence="1">Catalyzes the attachment of tyrosine to tRNA(Tyr) in a two-step reaction: tyrosine is first activated by ATP to form Tyr-AMP and then transferred to the acceptor end of tRNA(Tyr).</text>
</comment>
<evidence type="ECO:0000256" key="8">
    <source>
        <dbReference type="ARBA" id="ARBA00023146"/>
    </source>
</evidence>
<keyword evidence="5 11" id="KW-0547">Nucleotide-binding</keyword>
<comment type="caution">
    <text evidence="13">The sequence shown here is derived from an EMBL/GenBank/DDBJ whole genome shotgun (WGS) entry which is preliminary data.</text>
</comment>
<comment type="similarity">
    <text evidence="2 11">Belongs to the class-I aminoacyl-tRNA synthetase family.</text>
</comment>
<keyword evidence="7 11" id="KW-0648">Protein biosynthesis</keyword>
<gene>
    <name evidence="13" type="ORF">IFM89_011254</name>
</gene>
<comment type="catalytic activity">
    <reaction evidence="10">
        <text>tRNA(Tyr) + L-tyrosine + ATP = L-tyrosyl-tRNA(Tyr) + AMP + diphosphate + H(+)</text>
        <dbReference type="Rhea" id="RHEA:10220"/>
        <dbReference type="Rhea" id="RHEA-COMP:9706"/>
        <dbReference type="Rhea" id="RHEA-COMP:9707"/>
        <dbReference type="ChEBI" id="CHEBI:15378"/>
        <dbReference type="ChEBI" id="CHEBI:30616"/>
        <dbReference type="ChEBI" id="CHEBI:33019"/>
        <dbReference type="ChEBI" id="CHEBI:58315"/>
        <dbReference type="ChEBI" id="CHEBI:78442"/>
        <dbReference type="ChEBI" id="CHEBI:78536"/>
        <dbReference type="ChEBI" id="CHEBI:456215"/>
        <dbReference type="EC" id="6.1.1.1"/>
    </reaction>
</comment>
<name>A0A835LV66_9MAGN</name>
<keyword evidence="8 11" id="KW-0030">Aminoacyl-tRNA synthetase</keyword>
<reference evidence="13 14" key="1">
    <citation type="submission" date="2020-10" db="EMBL/GenBank/DDBJ databases">
        <title>The Coptis chinensis genome and diversification of protoberbering-type alkaloids.</title>
        <authorList>
            <person name="Wang B."/>
            <person name="Shu S."/>
            <person name="Song C."/>
            <person name="Liu Y."/>
        </authorList>
    </citation>
    <scope>NUCLEOTIDE SEQUENCE [LARGE SCALE GENOMIC DNA]</scope>
    <source>
        <strain evidence="13">HL-2020</strain>
        <tissue evidence="13">Leaf</tissue>
    </source>
</reference>
<feature type="region of interest" description="Disordered" evidence="12">
    <location>
        <begin position="63"/>
        <end position="93"/>
    </location>
</feature>
<organism evidence="13 14">
    <name type="scientific">Coptis chinensis</name>
    <dbReference type="NCBI Taxonomy" id="261450"/>
    <lineage>
        <taxon>Eukaryota</taxon>
        <taxon>Viridiplantae</taxon>
        <taxon>Streptophyta</taxon>
        <taxon>Embryophyta</taxon>
        <taxon>Tracheophyta</taxon>
        <taxon>Spermatophyta</taxon>
        <taxon>Magnoliopsida</taxon>
        <taxon>Ranunculales</taxon>
        <taxon>Ranunculaceae</taxon>
        <taxon>Coptidoideae</taxon>
        <taxon>Coptis</taxon>
    </lineage>
</organism>
<evidence type="ECO:0000256" key="2">
    <source>
        <dbReference type="ARBA" id="ARBA00005594"/>
    </source>
</evidence>
<evidence type="ECO:0000256" key="11">
    <source>
        <dbReference type="RuleBase" id="RU363036"/>
    </source>
</evidence>
<dbReference type="AlphaFoldDB" id="A0A835LV66"/>
<evidence type="ECO:0000256" key="10">
    <source>
        <dbReference type="ARBA" id="ARBA00048248"/>
    </source>
</evidence>
<dbReference type="GO" id="GO:0006437">
    <property type="term" value="P:tyrosyl-tRNA aminoacylation"/>
    <property type="evidence" value="ECO:0007669"/>
    <property type="project" value="TreeGrafter"/>
</dbReference>
<dbReference type="GO" id="GO:0005524">
    <property type="term" value="F:ATP binding"/>
    <property type="evidence" value="ECO:0007669"/>
    <property type="project" value="UniProtKB-KW"/>
</dbReference>
<sequence length="417" mass="46821">MEIERAESIVGPQERSTLVVPNEAHLVEVPSIHTLVGGNEESTPAIVEELCETEMDPIGLQLERPTQQNPAHTQRRRAHNKNTRGRNSCRDVEVGHFPWSTGVMRWRSITRPKRKGRNKPRKENHIQPGRSSCEELNSLRTSNVYCSQHENDDQTRISMSGSAPSTPTYGNAFFSCSTPVCEGPEIRDSVQHQGVVETESNEIGGVIYNMSGNYSHGMLPINVGAVASRLYSCQTTEDLNDWIKYMVVPIARNLGLSSQLGSMGLEKLFGDLSKGNREADTYAGGILKTINVNKLVSAGCRVKIWVADWFAQLNNKMGGDLKKIRTIGEYLIEIWKAAGMNLDGVEFLWSSDEINSRAHEYWPLVMDIARRNKLPRIVRCCQIMGRNEQDDLSAAQIFYPCMQCADIFFLKVLPKKH</sequence>
<keyword evidence="6 11" id="KW-0067">ATP-binding</keyword>
<evidence type="ECO:0000256" key="7">
    <source>
        <dbReference type="ARBA" id="ARBA00022917"/>
    </source>
</evidence>
<dbReference type="EMBL" id="JADFTS010000006">
    <property type="protein sequence ID" value="KAF9600671.1"/>
    <property type="molecule type" value="Genomic_DNA"/>
</dbReference>
<dbReference type="SUPFAM" id="SSF52374">
    <property type="entry name" value="Nucleotidylyl transferase"/>
    <property type="match status" value="1"/>
</dbReference>
<keyword evidence="4 11" id="KW-0436">Ligase</keyword>
<dbReference type="OrthoDB" id="197206at2759"/>
<evidence type="ECO:0000256" key="12">
    <source>
        <dbReference type="SAM" id="MobiDB-lite"/>
    </source>
</evidence>
<evidence type="ECO:0000313" key="13">
    <source>
        <dbReference type="EMBL" id="KAF9600671.1"/>
    </source>
</evidence>
<dbReference type="GO" id="GO:0005737">
    <property type="term" value="C:cytoplasm"/>
    <property type="evidence" value="ECO:0007669"/>
    <property type="project" value="TreeGrafter"/>
</dbReference>
<evidence type="ECO:0000256" key="6">
    <source>
        <dbReference type="ARBA" id="ARBA00022840"/>
    </source>
</evidence>
<protein>
    <recommendedName>
        <fullName evidence="3">tyrosine--tRNA ligase</fullName>
        <ecNumber evidence="3">6.1.1.1</ecNumber>
    </recommendedName>
    <alternativeName>
        <fullName evidence="9">Tyrosyl-tRNA synthetase</fullName>
    </alternativeName>
</protein>
<evidence type="ECO:0000256" key="9">
    <source>
        <dbReference type="ARBA" id="ARBA00033323"/>
    </source>
</evidence>
<evidence type="ECO:0000256" key="4">
    <source>
        <dbReference type="ARBA" id="ARBA00022598"/>
    </source>
</evidence>
<accession>A0A835LV66</accession>
<feature type="region of interest" description="Disordered" evidence="12">
    <location>
        <begin position="108"/>
        <end position="132"/>
    </location>
</feature>
<evidence type="ECO:0000313" key="14">
    <source>
        <dbReference type="Proteomes" id="UP000631114"/>
    </source>
</evidence>
<dbReference type="PANTHER" id="PTHR46264">
    <property type="entry name" value="TYROSINE-TRNA LIGASE"/>
    <property type="match status" value="1"/>
</dbReference>
<dbReference type="InterPro" id="IPR002305">
    <property type="entry name" value="aa-tRNA-synth_Ic"/>
</dbReference>
<evidence type="ECO:0000256" key="1">
    <source>
        <dbReference type="ARBA" id="ARBA00002025"/>
    </source>
</evidence>
<dbReference type="Pfam" id="PF00579">
    <property type="entry name" value="tRNA-synt_1b"/>
    <property type="match status" value="1"/>
</dbReference>
<feature type="compositionally biased region" description="Basic residues" evidence="12">
    <location>
        <begin position="108"/>
        <end position="122"/>
    </location>
</feature>
<dbReference type="EC" id="6.1.1.1" evidence="3"/>
<evidence type="ECO:0000256" key="3">
    <source>
        <dbReference type="ARBA" id="ARBA00013160"/>
    </source>
</evidence>
<dbReference type="Gene3D" id="3.40.50.620">
    <property type="entry name" value="HUPs"/>
    <property type="match status" value="1"/>
</dbReference>
<dbReference type="InterPro" id="IPR014729">
    <property type="entry name" value="Rossmann-like_a/b/a_fold"/>
</dbReference>
<keyword evidence="14" id="KW-1185">Reference proteome</keyword>
<evidence type="ECO:0000256" key="5">
    <source>
        <dbReference type="ARBA" id="ARBA00022741"/>
    </source>
</evidence>
<feature type="compositionally biased region" description="Basic residues" evidence="12">
    <location>
        <begin position="73"/>
        <end position="84"/>
    </location>
</feature>
<dbReference type="FunFam" id="3.40.50.620:FF:000085">
    <property type="entry name" value="Tyrosine--tRNA ligase 1 cytoplasmic"/>
    <property type="match status" value="1"/>
</dbReference>
<dbReference type="Proteomes" id="UP000631114">
    <property type="component" value="Unassembled WGS sequence"/>
</dbReference>